<proteinExistence type="predicted"/>
<evidence type="ECO:0000259" key="2">
    <source>
        <dbReference type="Pfam" id="PF00705"/>
    </source>
</evidence>
<dbReference type="Gene3D" id="3.70.10.10">
    <property type="match status" value="1"/>
</dbReference>
<dbReference type="PANTHER" id="PTHR11352">
    <property type="entry name" value="PROLIFERATING CELL NUCLEAR ANTIGEN"/>
    <property type="match status" value="1"/>
</dbReference>
<name>A0A481YUF2_9VIRU</name>
<dbReference type="GO" id="GO:0006275">
    <property type="term" value="P:regulation of DNA replication"/>
    <property type="evidence" value="ECO:0007669"/>
    <property type="project" value="InterPro"/>
</dbReference>
<dbReference type="InterPro" id="IPR046938">
    <property type="entry name" value="DNA_clamp_sf"/>
</dbReference>
<dbReference type="InterPro" id="IPR022648">
    <property type="entry name" value="Pr_cel_nuc_antig_N"/>
</dbReference>
<organism evidence="3">
    <name type="scientific">Marseillevirus LCMAC102</name>
    <dbReference type="NCBI Taxonomy" id="2506603"/>
    <lineage>
        <taxon>Viruses</taxon>
        <taxon>Varidnaviria</taxon>
        <taxon>Bamfordvirae</taxon>
        <taxon>Nucleocytoviricota</taxon>
        <taxon>Megaviricetes</taxon>
        <taxon>Pimascovirales</taxon>
        <taxon>Pimascovirales incertae sedis</taxon>
        <taxon>Marseilleviridae</taxon>
    </lineage>
</organism>
<gene>
    <name evidence="3" type="ORF">LCMAC102_04460</name>
</gene>
<reference evidence="3" key="1">
    <citation type="journal article" date="2019" name="MBio">
        <title>Virus Genomes from Deep Sea Sediments Expand the Ocean Megavirome and Support Independent Origins of Viral Gigantism.</title>
        <authorList>
            <person name="Backstrom D."/>
            <person name="Yutin N."/>
            <person name="Jorgensen S.L."/>
            <person name="Dharamshi J."/>
            <person name="Homa F."/>
            <person name="Zaremba-Niedwiedzka K."/>
            <person name="Spang A."/>
            <person name="Wolf Y.I."/>
            <person name="Koonin E.V."/>
            <person name="Ettema T.J."/>
        </authorList>
    </citation>
    <scope>NUCLEOTIDE SEQUENCE</scope>
</reference>
<dbReference type="PANTHER" id="PTHR11352:SF0">
    <property type="entry name" value="PROLIFERATING CELL NUCLEAR ANTIGEN"/>
    <property type="match status" value="1"/>
</dbReference>
<dbReference type="EMBL" id="MK500334">
    <property type="protein sequence ID" value="QBK86650.1"/>
    <property type="molecule type" value="Genomic_DNA"/>
</dbReference>
<dbReference type="GO" id="GO:0030337">
    <property type="term" value="F:DNA polymerase processivity factor activity"/>
    <property type="evidence" value="ECO:0007669"/>
    <property type="project" value="InterPro"/>
</dbReference>
<dbReference type="GO" id="GO:0006272">
    <property type="term" value="P:leading strand elongation"/>
    <property type="evidence" value="ECO:0007669"/>
    <property type="project" value="TreeGrafter"/>
</dbReference>
<dbReference type="InterPro" id="IPR000730">
    <property type="entry name" value="Pr_cel_nuc_antig"/>
</dbReference>
<evidence type="ECO:0000313" key="3">
    <source>
        <dbReference type="EMBL" id="QBK86650.1"/>
    </source>
</evidence>
<dbReference type="SUPFAM" id="SSF55979">
    <property type="entry name" value="DNA clamp"/>
    <property type="match status" value="1"/>
</dbReference>
<dbReference type="GO" id="GO:0003677">
    <property type="term" value="F:DNA binding"/>
    <property type="evidence" value="ECO:0007669"/>
    <property type="project" value="UniProtKB-KW"/>
</dbReference>
<accession>A0A481YUF2</accession>
<dbReference type="Pfam" id="PF00705">
    <property type="entry name" value="PCNA_N"/>
    <property type="match status" value="1"/>
</dbReference>
<keyword evidence="1" id="KW-0238">DNA-binding</keyword>
<evidence type="ECO:0000256" key="1">
    <source>
        <dbReference type="ARBA" id="ARBA00023125"/>
    </source>
</evidence>
<sequence length="310" mass="35571">MANTTNDKVFYAEASKGYTFKVMIDSLAVAMPRTSFRIEKKGFYHRATDQSSHILFDVNFARENFRPYVCHEEIVFSLNLKHLQKMVRNVKKKDSIILFINTKDPDKLGLAIRPSGSTSGHNSRLETVFITITRNNQPERLLALPETFTNENGDDVKVYGHAMVIDATDFQKIKKMTTVGKTVSVEMQKGNYISFYSDNGQLYSSKLEFGEIQENPESESEEEEDSENEIKGWYAADFHMSIFILLMKLPGLCSQMQFYSPKVERYPLKIKMHAGNLGSITVYIKDTTQIAFEDTQRRQCQTTEDLSKKI</sequence>
<protein>
    <submittedName>
        <fullName evidence="3">Proliferating cell nuclear antigen</fullName>
    </submittedName>
</protein>
<feature type="domain" description="Proliferating cell nuclear antigen PCNA N-terminal" evidence="2">
    <location>
        <begin position="12"/>
        <end position="122"/>
    </location>
</feature>